<feature type="region of interest" description="Disordered" evidence="1">
    <location>
        <begin position="118"/>
        <end position="141"/>
    </location>
</feature>
<sequence length="413" mass="45245">MDGVLEGAAVLCACKLACSLLFLPSLADSYSAVSFCCCCLLVFTDFLVTAFLSCLCIFDSWLTDLTPSGDFIALRFLLFLSQTYGAVLLLTAPLIAVETVIRLLWPCVVVPLRTARRTAGSDGQCCDGKEEEEEDSSGSDEDIRSHVVGYLCCLSVWVIVALNVRGQWKLEEVWAAACLHTNSSLVRCLPSLFSPIPSGINLCWSMGFFLLLLLLTTSSTGLQRRRQGHSLMFRVFNKGDCHCQELIPESSAPLKPVKPGMLVSEPAQHVDPEKTESSCTVHTAWNSWQMLTCNHGDFVLISPMCLSGKKGSQEQEMARRDVSVAFITEENVDSQCRSWCGWRQWGFPSLGVNVMIGLVCVLSIFALPLNLSVNVVLVRTIETLLELCIKSVLSSNIAANTRDTSTSGDETLI</sequence>
<dbReference type="Proteomes" id="UP000695023">
    <property type="component" value="Unplaced"/>
</dbReference>
<protein>
    <submittedName>
        <fullName evidence="4">Uncharacterized protein LOC102212477</fullName>
    </submittedName>
</protein>
<evidence type="ECO:0000256" key="1">
    <source>
        <dbReference type="SAM" id="MobiDB-lite"/>
    </source>
</evidence>
<evidence type="ECO:0000256" key="2">
    <source>
        <dbReference type="SAM" id="Phobius"/>
    </source>
</evidence>
<feature type="compositionally biased region" description="Acidic residues" evidence="1">
    <location>
        <begin position="129"/>
        <end position="140"/>
    </location>
</feature>
<gene>
    <name evidence="4" type="primary">LOC102212477</name>
</gene>
<feature type="transmembrane region" description="Helical" evidence="2">
    <location>
        <begin position="199"/>
        <end position="222"/>
    </location>
</feature>
<feature type="transmembrane region" description="Helical" evidence="2">
    <location>
        <begin position="7"/>
        <end position="26"/>
    </location>
</feature>
<proteinExistence type="predicted"/>
<accession>A0A9Y3QTY8</accession>
<dbReference type="AlphaFoldDB" id="A0A9Y3QTY8"/>
<evidence type="ECO:0000313" key="4">
    <source>
        <dbReference type="RefSeq" id="XP_005724676.1"/>
    </source>
</evidence>
<feature type="transmembrane region" description="Helical" evidence="2">
    <location>
        <begin position="32"/>
        <end position="62"/>
    </location>
</feature>
<name>A0A9Y3QTY8_9CICH</name>
<evidence type="ECO:0000313" key="3">
    <source>
        <dbReference type="Proteomes" id="UP000695023"/>
    </source>
</evidence>
<keyword evidence="2" id="KW-1133">Transmembrane helix</keyword>
<dbReference type="RefSeq" id="XP_005724676.1">
    <property type="nucleotide sequence ID" value="XM_005724619.1"/>
</dbReference>
<reference evidence="4" key="1">
    <citation type="submission" date="2025-08" db="UniProtKB">
        <authorList>
            <consortium name="RefSeq"/>
        </authorList>
    </citation>
    <scope>IDENTIFICATION</scope>
</reference>
<feature type="transmembrane region" description="Helical" evidence="2">
    <location>
        <begin position="147"/>
        <end position="164"/>
    </location>
</feature>
<organism evidence="3 4">
    <name type="scientific">Pundamilia nyererei</name>
    <dbReference type="NCBI Taxonomy" id="303518"/>
    <lineage>
        <taxon>Eukaryota</taxon>
        <taxon>Metazoa</taxon>
        <taxon>Chordata</taxon>
        <taxon>Craniata</taxon>
        <taxon>Vertebrata</taxon>
        <taxon>Euteleostomi</taxon>
        <taxon>Actinopterygii</taxon>
        <taxon>Neopterygii</taxon>
        <taxon>Teleostei</taxon>
        <taxon>Neoteleostei</taxon>
        <taxon>Acanthomorphata</taxon>
        <taxon>Ovalentaria</taxon>
        <taxon>Cichlomorphae</taxon>
        <taxon>Cichliformes</taxon>
        <taxon>Cichlidae</taxon>
        <taxon>African cichlids</taxon>
        <taxon>Pseudocrenilabrinae</taxon>
        <taxon>Haplochromini</taxon>
        <taxon>Pundamilia</taxon>
    </lineage>
</organism>
<feature type="transmembrane region" description="Helical" evidence="2">
    <location>
        <begin position="74"/>
        <end position="96"/>
    </location>
</feature>
<keyword evidence="3" id="KW-1185">Reference proteome</keyword>
<keyword evidence="2" id="KW-0472">Membrane</keyword>
<keyword evidence="2" id="KW-0812">Transmembrane</keyword>
<feature type="transmembrane region" description="Helical" evidence="2">
    <location>
        <begin position="345"/>
        <end position="367"/>
    </location>
</feature>
<dbReference type="GeneID" id="102212477"/>